<evidence type="ECO:0000313" key="2">
    <source>
        <dbReference type="Proteomes" id="UP000366819"/>
    </source>
</evidence>
<sequence>MPLSGATNSIYLAPTFPCSRAKAMIGDVSEAFSSLTQYLEGRARLNPATIEAHRQWSQRAPDADSLSACFVDDDNVPEIRLALFRLHLASYPKGLSYLTENGEVDEIEAAAALVLRDLTAESREAMLAAPELADNGVLVVSLPDTRIRIVLHPECLSPASAGVTEQEASDLLLRRAADSRDGALTLLERMLTLRDVLDPELPDPLAIQTWHALAMRAHWPLCHIDTRVTKQHKEELGFILHSLATYDDLRAWRSSCLWAALDAFECAENDEAASVVRQEIAVLDRAHEAPLREPTNIWGSTGAK</sequence>
<name>A0A5E4UFX6_9BURK</name>
<proteinExistence type="predicted"/>
<organism evidence="1 2">
    <name type="scientific">Pandoraea aquatica</name>
    <dbReference type="NCBI Taxonomy" id="2508290"/>
    <lineage>
        <taxon>Bacteria</taxon>
        <taxon>Pseudomonadati</taxon>
        <taxon>Pseudomonadota</taxon>
        <taxon>Betaproteobacteria</taxon>
        <taxon>Burkholderiales</taxon>
        <taxon>Burkholderiaceae</taxon>
        <taxon>Pandoraea</taxon>
    </lineage>
</organism>
<gene>
    <name evidence="1" type="ORF">PAQ31011_01946</name>
</gene>
<accession>A0A5E4UFX6</accession>
<dbReference type="AlphaFoldDB" id="A0A5E4UFX6"/>
<reference evidence="1 2" key="1">
    <citation type="submission" date="2019-08" db="EMBL/GenBank/DDBJ databases">
        <authorList>
            <person name="Peeters C."/>
        </authorList>
    </citation>
    <scope>NUCLEOTIDE SEQUENCE [LARGE SCALE GENOMIC DNA]</scope>
    <source>
        <strain evidence="1 2">LMG 31011</strain>
    </source>
</reference>
<dbReference type="RefSeq" id="WP_150575572.1">
    <property type="nucleotide sequence ID" value="NZ_CABPSN010000002.1"/>
</dbReference>
<evidence type="ECO:0000313" key="1">
    <source>
        <dbReference type="EMBL" id="VVD97139.1"/>
    </source>
</evidence>
<protein>
    <submittedName>
        <fullName evidence="1">Uncharacterized protein</fullName>
    </submittedName>
</protein>
<keyword evidence="2" id="KW-1185">Reference proteome</keyword>
<dbReference type="OrthoDB" id="8935299at2"/>
<dbReference type="Proteomes" id="UP000366819">
    <property type="component" value="Unassembled WGS sequence"/>
</dbReference>
<dbReference type="EMBL" id="CABPSN010000002">
    <property type="protein sequence ID" value="VVD97139.1"/>
    <property type="molecule type" value="Genomic_DNA"/>
</dbReference>